<evidence type="ECO:0000259" key="13">
    <source>
        <dbReference type="PROSITE" id="PS51199"/>
    </source>
</evidence>
<dbReference type="GO" id="GO:1990077">
    <property type="term" value="C:primosome complex"/>
    <property type="evidence" value="ECO:0007669"/>
    <property type="project" value="UniProtKB-UniRule"/>
</dbReference>
<dbReference type="OrthoDB" id="9773982at2"/>
<dbReference type="GO" id="GO:0005524">
    <property type="term" value="F:ATP binding"/>
    <property type="evidence" value="ECO:0007669"/>
    <property type="project" value="UniProtKB-UniRule"/>
</dbReference>
<dbReference type="PROSITE" id="PS51199">
    <property type="entry name" value="SF4_HELICASE"/>
    <property type="match status" value="1"/>
</dbReference>
<dbReference type="Pfam" id="PF03796">
    <property type="entry name" value="DnaB_C"/>
    <property type="match status" value="1"/>
</dbReference>
<evidence type="ECO:0000256" key="8">
    <source>
        <dbReference type="ARBA" id="ARBA00023125"/>
    </source>
</evidence>
<dbReference type="EMBL" id="QZEY01000017">
    <property type="protein sequence ID" value="RJL23980.1"/>
    <property type="molecule type" value="Genomic_DNA"/>
</dbReference>
<dbReference type="Gene3D" id="3.40.50.300">
    <property type="entry name" value="P-loop containing nucleotide triphosphate hydrolases"/>
    <property type="match status" value="1"/>
</dbReference>
<dbReference type="AlphaFoldDB" id="A0A3A4AD46"/>
<protein>
    <recommendedName>
        <fullName evidence="11 12">Replicative DNA helicase</fullName>
        <ecNumber evidence="11 12">5.6.2.3</ecNumber>
    </recommendedName>
</protein>
<accession>A0A3A4AD46</accession>
<dbReference type="PRINTS" id="PR01874">
    <property type="entry name" value="DNAREPAIRADA"/>
</dbReference>
<keyword evidence="3 12" id="KW-0235">DNA replication</keyword>
<keyword evidence="8 12" id="KW-0238">DNA-binding</keyword>
<comment type="caution">
    <text evidence="14">The sequence shown here is derived from an EMBL/GenBank/DDBJ whole genome shotgun (WGS) entry which is preliminary data.</text>
</comment>
<dbReference type="Proteomes" id="UP000265768">
    <property type="component" value="Unassembled WGS sequence"/>
</dbReference>
<keyword evidence="15" id="KW-1185">Reference proteome</keyword>
<reference evidence="14 15" key="1">
    <citation type="submission" date="2018-09" db="EMBL/GenBank/DDBJ databases">
        <title>YIM 75507 draft genome.</title>
        <authorList>
            <person name="Tang S."/>
            <person name="Feng Y."/>
        </authorList>
    </citation>
    <scope>NUCLEOTIDE SEQUENCE [LARGE SCALE GENOMIC DNA]</scope>
    <source>
        <strain evidence="14 15">YIM 75507</strain>
    </source>
</reference>
<comment type="catalytic activity">
    <reaction evidence="10 12">
        <text>ATP + H2O = ADP + phosphate + H(+)</text>
        <dbReference type="Rhea" id="RHEA:13065"/>
        <dbReference type="ChEBI" id="CHEBI:15377"/>
        <dbReference type="ChEBI" id="CHEBI:15378"/>
        <dbReference type="ChEBI" id="CHEBI:30616"/>
        <dbReference type="ChEBI" id="CHEBI:43474"/>
        <dbReference type="ChEBI" id="CHEBI:456216"/>
        <dbReference type="EC" id="5.6.2.3"/>
    </reaction>
</comment>
<sequence length="469" mass="49796">MDGGPVARTSTAPSFEPVDVDAEESVLAAVLTDPQCLDDVAGKIGPEDFSVAGYGTIFAAVRACAEAGLPCDPITVTAQLKKARALTRAGGREALEALLAKGAHVRNVAAHADIVADRALARRVIAAARQIATTAMAPECSGGDALLEAEKTVFALAAKGPAADLVDMPESVKQTLELIRRSRTQRLIGHSTGFAELDRLTAGLQPGQLVILAGRPAMGKTSLALQLALNMAADSGKTVPFFSHEMTHQELTMRALAMHMGYDLHRLRQGIVPQDMQGALTRAAEAVAAAQVKISDNPPATVSQLGSVLRRLSRKEPLAAAVIDYAQLMSGERRGREESRTNEIGEISRGAKRLAAELGIPIVLLSQLNRSLEARVNKRPVPSDLRESGSLEQDASLIMFVYRDAVYHPDSDPEQGELIIAKQRNGPAPVTIPLRWYGPASRWDDAGQAFTEPAAPQAVRQGAGAADAW</sequence>
<dbReference type="InterPro" id="IPR016136">
    <property type="entry name" value="DNA_helicase_N/primase_C"/>
</dbReference>
<organism evidence="14 15">
    <name type="scientific">Bailinhaonella thermotolerans</name>
    <dbReference type="NCBI Taxonomy" id="1070861"/>
    <lineage>
        <taxon>Bacteria</taxon>
        <taxon>Bacillati</taxon>
        <taxon>Actinomycetota</taxon>
        <taxon>Actinomycetes</taxon>
        <taxon>Streptosporangiales</taxon>
        <taxon>Streptosporangiaceae</taxon>
        <taxon>Bailinhaonella</taxon>
    </lineage>
</organism>
<dbReference type="InterPro" id="IPR007692">
    <property type="entry name" value="DNA_helicase_DnaB"/>
</dbReference>
<comment type="similarity">
    <text evidence="1 12">Belongs to the helicase family. DnaB subfamily.</text>
</comment>
<gene>
    <name evidence="14" type="primary">dnaB</name>
    <name evidence="14" type="ORF">D5H75_31600</name>
</gene>
<dbReference type="SUPFAM" id="SSF52540">
    <property type="entry name" value="P-loop containing nucleoside triphosphate hydrolases"/>
    <property type="match status" value="1"/>
</dbReference>
<feature type="domain" description="SF4 helicase" evidence="13">
    <location>
        <begin position="183"/>
        <end position="450"/>
    </location>
</feature>
<evidence type="ECO:0000256" key="3">
    <source>
        <dbReference type="ARBA" id="ARBA00022705"/>
    </source>
</evidence>
<keyword evidence="5 12" id="KW-0378">Hydrolase</keyword>
<evidence type="ECO:0000256" key="11">
    <source>
        <dbReference type="NCBIfam" id="TIGR00665"/>
    </source>
</evidence>
<proteinExistence type="inferred from homology"/>
<evidence type="ECO:0000256" key="9">
    <source>
        <dbReference type="ARBA" id="ARBA00023235"/>
    </source>
</evidence>
<evidence type="ECO:0000256" key="5">
    <source>
        <dbReference type="ARBA" id="ARBA00022801"/>
    </source>
</evidence>
<evidence type="ECO:0000313" key="14">
    <source>
        <dbReference type="EMBL" id="RJL23980.1"/>
    </source>
</evidence>
<dbReference type="EC" id="5.6.2.3" evidence="11 12"/>
<dbReference type="GO" id="GO:0006269">
    <property type="term" value="P:DNA replication, synthesis of primer"/>
    <property type="evidence" value="ECO:0007669"/>
    <property type="project" value="UniProtKB-UniRule"/>
</dbReference>
<dbReference type="PANTHER" id="PTHR30153">
    <property type="entry name" value="REPLICATIVE DNA HELICASE DNAB"/>
    <property type="match status" value="1"/>
</dbReference>
<evidence type="ECO:0000256" key="1">
    <source>
        <dbReference type="ARBA" id="ARBA00008428"/>
    </source>
</evidence>
<evidence type="ECO:0000256" key="7">
    <source>
        <dbReference type="ARBA" id="ARBA00022840"/>
    </source>
</evidence>
<keyword evidence="2 12" id="KW-0639">Primosome</keyword>
<dbReference type="InterPro" id="IPR036185">
    <property type="entry name" value="DNA_heli_DnaB-like_N_sf"/>
</dbReference>
<evidence type="ECO:0000256" key="2">
    <source>
        <dbReference type="ARBA" id="ARBA00022515"/>
    </source>
</evidence>
<dbReference type="GO" id="GO:0043139">
    <property type="term" value="F:5'-3' DNA helicase activity"/>
    <property type="evidence" value="ECO:0007669"/>
    <property type="project" value="UniProtKB-EC"/>
</dbReference>
<dbReference type="InterPro" id="IPR027417">
    <property type="entry name" value="P-loop_NTPase"/>
</dbReference>
<evidence type="ECO:0000256" key="10">
    <source>
        <dbReference type="ARBA" id="ARBA00048954"/>
    </source>
</evidence>
<dbReference type="GO" id="GO:0005829">
    <property type="term" value="C:cytosol"/>
    <property type="evidence" value="ECO:0007669"/>
    <property type="project" value="TreeGrafter"/>
</dbReference>
<dbReference type="CDD" id="cd00984">
    <property type="entry name" value="DnaB_C"/>
    <property type="match status" value="1"/>
</dbReference>
<keyword evidence="6 12" id="KW-0347">Helicase</keyword>
<comment type="function">
    <text evidence="12">The main replicative DNA helicase, it participates in initiation and elongation during chromosome replication. Travels ahead of the DNA replisome, separating dsDNA into templates for DNA synthesis. A processive ATP-dependent 5'-3' DNA helicase it has DNA-dependent ATPase activity.</text>
</comment>
<dbReference type="GO" id="GO:0016887">
    <property type="term" value="F:ATP hydrolysis activity"/>
    <property type="evidence" value="ECO:0007669"/>
    <property type="project" value="RHEA"/>
</dbReference>
<evidence type="ECO:0000256" key="4">
    <source>
        <dbReference type="ARBA" id="ARBA00022741"/>
    </source>
</evidence>
<dbReference type="InterPro" id="IPR007694">
    <property type="entry name" value="DNA_helicase_DnaB-like_C"/>
</dbReference>
<name>A0A3A4AD46_9ACTN</name>
<evidence type="ECO:0000313" key="15">
    <source>
        <dbReference type="Proteomes" id="UP000265768"/>
    </source>
</evidence>
<evidence type="ECO:0000256" key="12">
    <source>
        <dbReference type="RuleBase" id="RU362085"/>
    </source>
</evidence>
<keyword evidence="7 12" id="KW-0067">ATP-binding</keyword>
<dbReference type="InterPro" id="IPR007693">
    <property type="entry name" value="DNA_helicase_DnaB-like_N"/>
</dbReference>
<dbReference type="Gene3D" id="1.10.860.10">
    <property type="entry name" value="DNAb Helicase, Chain A"/>
    <property type="match status" value="1"/>
</dbReference>
<evidence type="ECO:0000256" key="6">
    <source>
        <dbReference type="ARBA" id="ARBA00022806"/>
    </source>
</evidence>
<keyword evidence="4 12" id="KW-0547">Nucleotide-binding</keyword>
<keyword evidence="9" id="KW-0413">Isomerase</keyword>
<dbReference type="NCBIfam" id="TIGR00665">
    <property type="entry name" value="DnaB"/>
    <property type="match status" value="1"/>
</dbReference>
<dbReference type="GO" id="GO:0003677">
    <property type="term" value="F:DNA binding"/>
    <property type="evidence" value="ECO:0007669"/>
    <property type="project" value="UniProtKB-UniRule"/>
</dbReference>
<dbReference type="PANTHER" id="PTHR30153:SF2">
    <property type="entry name" value="REPLICATIVE DNA HELICASE"/>
    <property type="match status" value="1"/>
</dbReference>
<dbReference type="Pfam" id="PF00772">
    <property type="entry name" value="DnaB"/>
    <property type="match status" value="1"/>
</dbReference>
<dbReference type="SUPFAM" id="SSF48024">
    <property type="entry name" value="N-terminal domain of DnaB helicase"/>
    <property type="match status" value="1"/>
</dbReference>